<dbReference type="Proteomes" id="UP000192247">
    <property type="component" value="Unassembled WGS sequence"/>
</dbReference>
<dbReference type="AlphaFoldDB" id="A0A1V9XRF8"/>
<dbReference type="PANTHER" id="PTHR14340">
    <property type="entry name" value="MICROFIBRIL-ASSOCIATED GLYCOPROTEIN 3"/>
    <property type="match status" value="1"/>
</dbReference>
<dbReference type="InterPro" id="IPR013783">
    <property type="entry name" value="Ig-like_fold"/>
</dbReference>
<keyword evidence="2" id="KW-0393">Immunoglobulin domain</keyword>
<keyword evidence="5" id="KW-1185">Reference proteome</keyword>
<dbReference type="STRING" id="418985.A0A1V9XRF8"/>
<proteinExistence type="predicted"/>
<dbReference type="SMART" id="SM00408">
    <property type="entry name" value="IGc2"/>
    <property type="match status" value="1"/>
</dbReference>
<dbReference type="CDD" id="cd00096">
    <property type="entry name" value="Ig"/>
    <property type="match status" value="1"/>
</dbReference>
<dbReference type="InterPro" id="IPR003598">
    <property type="entry name" value="Ig_sub2"/>
</dbReference>
<keyword evidence="1" id="KW-1015">Disulfide bond</keyword>
<dbReference type="PANTHER" id="PTHR14340:SF9">
    <property type="entry name" value="FIBRONECTIN TYPE-III DOMAIN-CONTAINING PROTEIN"/>
    <property type="match status" value="1"/>
</dbReference>
<accession>A0A1V9XRF8</accession>
<reference evidence="4 5" key="1">
    <citation type="journal article" date="2017" name="Gigascience">
        <title>Draft genome of the honey bee ectoparasitic mite, Tropilaelaps mercedesae, is shaped by the parasitic life history.</title>
        <authorList>
            <person name="Dong X."/>
            <person name="Armstrong S.D."/>
            <person name="Xia D."/>
            <person name="Makepeace B.L."/>
            <person name="Darby A.C."/>
            <person name="Kadowaki T."/>
        </authorList>
    </citation>
    <scope>NUCLEOTIDE SEQUENCE [LARGE SCALE GENOMIC DNA]</scope>
    <source>
        <strain evidence="4">Wuxi-XJTLU</strain>
    </source>
</reference>
<evidence type="ECO:0000256" key="1">
    <source>
        <dbReference type="ARBA" id="ARBA00023157"/>
    </source>
</evidence>
<evidence type="ECO:0000259" key="3">
    <source>
        <dbReference type="PROSITE" id="PS50835"/>
    </source>
</evidence>
<dbReference type="InParanoid" id="A0A1V9XRF8"/>
<dbReference type="InterPro" id="IPR036179">
    <property type="entry name" value="Ig-like_dom_sf"/>
</dbReference>
<evidence type="ECO:0000256" key="2">
    <source>
        <dbReference type="ARBA" id="ARBA00023319"/>
    </source>
</evidence>
<sequence>MIVWILTSFIYAYLLACSIYAKDLVQLDKLQDVVATAGKTVRFTCGLSTGGEVTFTWTKEGNVISNRSDRNTIRNDVDSSLLTLRRVNVHDAGQYTCIAKNVISEDRMTANLWVQGTIPCTVEMFAAQTRFLKIFHTYASAFLLCQY</sequence>
<dbReference type="InterPro" id="IPR007110">
    <property type="entry name" value="Ig-like_dom"/>
</dbReference>
<comment type="caution">
    <text evidence="4">The sequence shown here is derived from an EMBL/GenBank/DDBJ whole genome shotgun (WGS) entry which is preliminary data.</text>
</comment>
<dbReference type="OrthoDB" id="6510948at2759"/>
<name>A0A1V9XRF8_9ACAR</name>
<evidence type="ECO:0000313" key="5">
    <source>
        <dbReference type="Proteomes" id="UP000192247"/>
    </source>
</evidence>
<dbReference type="InterPro" id="IPR003599">
    <property type="entry name" value="Ig_sub"/>
</dbReference>
<dbReference type="FunFam" id="2.60.40.10:FF:000032">
    <property type="entry name" value="palladin isoform X1"/>
    <property type="match status" value="1"/>
</dbReference>
<organism evidence="4 5">
    <name type="scientific">Tropilaelaps mercedesae</name>
    <dbReference type="NCBI Taxonomy" id="418985"/>
    <lineage>
        <taxon>Eukaryota</taxon>
        <taxon>Metazoa</taxon>
        <taxon>Ecdysozoa</taxon>
        <taxon>Arthropoda</taxon>
        <taxon>Chelicerata</taxon>
        <taxon>Arachnida</taxon>
        <taxon>Acari</taxon>
        <taxon>Parasitiformes</taxon>
        <taxon>Mesostigmata</taxon>
        <taxon>Gamasina</taxon>
        <taxon>Dermanyssoidea</taxon>
        <taxon>Laelapidae</taxon>
        <taxon>Tropilaelaps</taxon>
    </lineage>
</organism>
<dbReference type="Gene3D" id="2.60.40.10">
    <property type="entry name" value="Immunoglobulins"/>
    <property type="match status" value="1"/>
</dbReference>
<dbReference type="SMART" id="SM00409">
    <property type="entry name" value="IG"/>
    <property type="match status" value="1"/>
</dbReference>
<gene>
    <name evidence="4" type="ORF">BIW11_08009</name>
</gene>
<dbReference type="EMBL" id="MNPL01005353">
    <property type="protein sequence ID" value="OQR76069.1"/>
    <property type="molecule type" value="Genomic_DNA"/>
</dbReference>
<protein>
    <submittedName>
        <fullName evidence="4">Titin-like</fullName>
    </submittedName>
</protein>
<dbReference type="InterPro" id="IPR013098">
    <property type="entry name" value="Ig_I-set"/>
</dbReference>
<dbReference type="PROSITE" id="PS50835">
    <property type="entry name" value="IG_LIKE"/>
    <property type="match status" value="1"/>
</dbReference>
<feature type="domain" description="Ig-like" evidence="3">
    <location>
        <begin position="22"/>
        <end position="109"/>
    </location>
</feature>
<dbReference type="SUPFAM" id="SSF48726">
    <property type="entry name" value="Immunoglobulin"/>
    <property type="match status" value="1"/>
</dbReference>
<evidence type="ECO:0000313" key="4">
    <source>
        <dbReference type="EMBL" id="OQR76069.1"/>
    </source>
</evidence>
<dbReference type="Pfam" id="PF07679">
    <property type="entry name" value="I-set"/>
    <property type="match status" value="1"/>
</dbReference>